<dbReference type="InterPro" id="IPR011009">
    <property type="entry name" value="Kinase-like_dom_sf"/>
</dbReference>
<protein>
    <recommendedName>
        <fullName evidence="2">non-specific serine/threonine protein kinase</fullName>
        <ecNumber evidence="2">2.7.11.1</ecNumber>
    </recommendedName>
</protein>
<sequence length="153" mass="17681">MWSLGVIMYILLCGFPPFYSNHGLAISPGMKRRIRMGQYEFPNPEWKNVSQDAKDLIKGMLCIEPSQRLSIDQVMRNKWIALYTEVPLTPLHTGRVLREGEDIWPEVQEEMTRSLATMRVDYDQVQIKNLDNSNNALLNKRRKKGNQEASAAE</sequence>
<keyword evidence="11" id="KW-0472">Membrane</keyword>
<dbReference type="Pfam" id="PF00069">
    <property type="entry name" value="Pkinase"/>
    <property type="match status" value="1"/>
</dbReference>
<dbReference type="GO" id="GO:0005524">
    <property type="term" value="F:ATP binding"/>
    <property type="evidence" value="ECO:0007669"/>
    <property type="project" value="UniProtKB-KW"/>
</dbReference>
<comment type="similarity">
    <text evidence="1">Belongs to the protein kinase superfamily. CAMK Ser/Thr protein kinase family.</text>
</comment>
<organism evidence="13 14">
    <name type="scientific">Ladona fulva</name>
    <name type="common">Scarce chaser dragonfly</name>
    <name type="synonym">Libellula fulva</name>
    <dbReference type="NCBI Taxonomy" id="123851"/>
    <lineage>
        <taxon>Eukaryota</taxon>
        <taxon>Metazoa</taxon>
        <taxon>Ecdysozoa</taxon>
        <taxon>Arthropoda</taxon>
        <taxon>Hexapoda</taxon>
        <taxon>Insecta</taxon>
        <taxon>Pterygota</taxon>
        <taxon>Palaeoptera</taxon>
        <taxon>Odonata</taxon>
        <taxon>Epiprocta</taxon>
        <taxon>Anisoptera</taxon>
        <taxon>Libelluloidea</taxon>
        <taxon>Libellulidae</taxon>
        <taxon>Ladona</taxon>
    </lineage>
</organism>
<evidence type="ECO:0000256" key="5">
    <source>
        <dbReference type="ARBA" id="ARBA00022679"/>
    </source>
</evidence>
<evidence type="ECO:0000256" key="10">
    <source>
        <dbReference type="ARBA" id="ARBA00048679"/>
    </source>
</evidence>
<feature type="domain" description="Protein kinase" evidence="12">
    <location>
        <begin position="1"/>
        <end position="80"/>
    </location>
</feature>
<keyword evidence="11" id="KW-1133">Transmembrane helix</keyword>
<keyword evidence="14" id="KW-1185">Reference proteome</keyword>
<accession>A0A8K0KUW7</accession>
<name>A0A8K0KUW7_LADFU</name>
<evidence type="ECO:0000256" key="8">
    <source>
        <dbReference type="ARBA" id="ARBA00022840"/>
    </source>
</evidence>
<evidence type="ECO:0000256" key="3">
    <source>
        <dbReference type="ARBA" id="ARBA00022527"/>
    </source>
</evidence>
<comment type="catalytic activity">
    <reaction evidence="10">
        <text>L-seryl-[protein] + ATP = O-phospho-L-seryl-[protein] + ADP + H(+)</text>
        <dbReference type="Rhea" id="RHEA:17989"/>
        <dbReference type="Rhea" id="RHEA-COMP:9863"/>
        <dbReference type="Rhea" id="RHEA-COMP:11604"/>
        <dbReference type="ChEBI" id="CHEBI:15378"/>
        <dbReference type="ChEBI" id="CHEBI:29999"/>
        <dbReference type="ChEBI" id="CHEBI:30616"/>
        <dbReference type="ChEBI" id="CHEBI:83421"/>
        <dbReference type="ChEBI" id="CHEBI:456216"/>
        <dbReference type="EC" id="2.7.11.1"/>
    </reaction>
</comment>
<evidence type="ECO:0000256" key="9">
    <source>
        <dbReference type="ARBA" id="ARBA00047899"/>
    </source>
</evidence>
<evidence type="ECO:0000256" key="7">
    <source>
        <dbReference type="ARBA" id="ARBA00022777"/>
    </source>
</evidence>
<dbReference type="PROSITE" id="PS50011">
    <property type="entry name" value="PROTEIN_KINASE_DOM"/>
    <property type="match status" value="1"/>
</dbReference>
<evidence type="ECO:0000256" key="2">
    <source>
        <dbReference type="ARBA" id="ARBA00012513"/>
    </source>
</evidence>
<keyword evidence="11" id="KW-0812">Transmembrane</keyword>
<dbReference type="InterPro" id="IPR050205">
    <property type="entry name" value="CDPK_Ser/Thr_kinases"/>
</dbReference>
<evidence type="ECO:0000259" key="12">
    <source>
        <dbReference type="PROSITE" id="PS50011"/>
    </source>
</evidence>
<dbReference type="OrthoDB" id="40902at2759"/>
<feature type="transmembrane region" description="Helical" evidence="11">
    <location>
        <begin position="6"/>
        <end position="26"/>
    </location>
</feature>
<dbReference type="AlphaFoldDB" id="A0A8K0KUW7"/>
<dbReference type="Gene3D" id="4.10.1170.10">
    <property type="entry name" value="MAP kinase activated protein kinase 2"/>
    <property type="match status" value="1"/>
</dbReference>
<dbReference type="GO" id="GO:0004674">
    <property type="term" value="F:protein serine/threonine kinase activity"/>
    <property type="evidence" value="ECO:0007669"/>
    <property type="project" value="UniProtKB-KW"/>
</dbReference>
<reference evidence="13" key="2">
    <citation type="submission" date="2017-10" db="EMBL/GenBank/DDBJ databases">
        <title>Ladona fulva Genome sequencing and assembly.</title>
        <authorList>
            <person name="Murali S."/>
            <person name="Richards S."/>
            <person name="Bandaranaike D."/>
            <person name="Bellair M."/>
            <person name="Blankenburg K."/>
            <person name="Chao H."/>
            <person name="Dinh H."/>
            <person name="Doddapaneni H."/>
            <person name="Dugan-Rocha S."/>
            <person name="Elkadiri S."/>
            <person name="Gnanaolivu R."/>
            <person name="Hernandez B."/>
            <person name="Skinner E."/>
            <person name="Javaid M."/>
            <person name="Lee S."/>
            <person name="Li M."/>
            <person name="Ming W."/>
            <person name="Munidasa M."/>
            <person name="Muniz J."/>
            <person name="Nguyen L."/>
            <person name="Hughes D."/>
            <person name="Osuji N."/>
            <person name="Pu L.-L."/>
            <person name="Puazo M."/>
            <person name="Qu C."/>
            <person name="Quiroz J."/>
            <person name="Raj R."/>
            <person name="Weissenberger G."/>
            <person name="Xin Y."/>
            <person name="Zou X."/>
            <person name="Han Y."/>
            <person name="Worley K."/>
            <person name="Muzny D."/>
            <person name="Gibbs R."/>
        </authorList>
    </citation>
    <scope>NUCLEOTIDE SEQUENCE</scope>
    <source>
        <strain evidence="13">Sampled in the wild</strain>
    </source>
</reference>
<dbReference type="SUPFAM" id="SSF56112">
    <property type="entry name" value="Protein kinase-like (PK-like)"/>
    <property type="match status" value="1"/>
</dbReference>
<dbReference type="Proteomes" id="UP000792457">
    <property type="component" value="Unassembled WGS sequence"/>
</dbReference>
<dbReference type="EMBL" id="KZ312408">
    <property type="protein sequence ID" value="KAG8240176.1"/>
    <property type="molecule type" value="Genomic_DNA"/>
</dbReference>
<keyword evidence="3" id="KW-0723">Serine/threonine-protein kinase</keyword>
<evidence type="ECO:0000313" key="14">
    <source>
        <dbReference type="Proteomes" id="UP000792457"/>
    </source>
</evidence>
<gene>
    <name evidence="13" type="ORF">J437_LFUL009466</name>
</gene>
<proteinExistence type="inferred from homology"/>
<dbReference type="FunFam" id="4.10.1170.10:FF:000001">
    <property type="entry name" value="MAP kinase-activated protein kinase 3"/>
    <property type="match status" value="1"/>
</dbReference>
<comment type="caution">
    <text evidence="13">The sequence shown here is derived from an EMBL/GenBank/DDBJ whole genome shotgun (WGS) entry which is preliminary data.</text>
</comment>
<dbReference type="InterPro" id="IPR000719">
    <property type="entry name" value="Prot_kinase_dom"/>
</dbReference>
<dbReference type="Gene3D" id="1.10.510.10">
    <property type="entry name" value="Transferase(Phosphotransferase) domain 1"/>
    <property type="match status" value="1"/>
</dbReference>
<evidence type="ECO:0000256" key="4">
    <source>
        <dbReference type="ARBA" id="ARBA00022553"/>
    </source>
</evidence>
<keyword evidence="4" id="KW-0597">Phosphoprotein</keyword>
<evidence type="ECO:0000313" key="13">
    <source>
        <dbReference type="EMBL" id="KAG8240176.1"/>
    </source>
</evidence>
<keyword evidence="8" id="KW-0067">ATP-binding</keyword>
<dbReference type="InterPro" id="IPR027442">
    <property type="entry name" value="MAPKAPK_C"/>
</dbReference>
<evidence type="ECO:0000256" key="6">
    <source>
        <dbReference type="ARBA" id="ARBA00022741"/>
    </source>
</evidence>
<reference evidence="13" key="1">
    <citation type="submission" date="2013-04" db="EMBL/GenBank/DDBJ databases">
        <authorList>
            <person name="Qu J."/>
            <person name="Murali S.C."/>
            <person name="Bandaranaike D."/>
            <person name="Bellair M."/>
            <person name="Blankenburg K."/>
            <person name="Chao H."/>
            <person name="Dinh H."/>
            <person name="Doddapaneni H."/>
            <person name="Downs B."/>
            <person name="Dugan-Rocha S."/>
            <person name="Elkadiri S."/>
            <person name="Gnanaolivu R.D."/>
            <person name="Hernandez B."/>
            <person name="Javaid M."/>
            <person name="Jayaseelan J.C."/>
            <person name="Lee S."/>
            <person name="Li M."/>
            <person name="Ming W."/>
            <person name="Munidasa M."/>
            <person name="Muniz J."/>
            <person name="Nguyen L."/>
            <person name="Ongeri F."/>
            <person name="Osuji N."/>
            <person name="Pu L.-L."/>
            <person name="Puazo M."/>
            <person name="Qu C."/>
            <person name="Quiroz J."/>
            <person name="Raj R."/>
            <person name="Weissenberger G."/>
            <person name="Xin Y."/>
            <person name="Zou X."/>
            <person name="Han Y."/>
            <person name="Richards S."/>
            <person name="Worley K."/>
            <person name="Muzny D."/>
            <person name="Gibbs R."/>
        </authorList>
    </citation>
    <scope>NUCLEOTIDE SEQUENCE</scope>
    <source>
        <strain evidence="13">Sampled in the wild</strain>
    </source>
</reference>
<evidence type="ECO:0000256" key="1">
    <source>
        <dbReference type="ARBA" id="ARBA00006692"/>
    </source>
</evidence>
<comment type="catalytic activity">
    <reaction evidence="9">
        <text>L-threonyl-[protein] + ATP = O-phospho-L-threonyl-[protein] + ADP + H(+)</text>
        <dbReference type="Rhea" id="RHEA:46608"/>
        <dbReference type="Rhea" id="RHEA-COMP:11060"/>
        <dbReference type="Rhea" id="RHEA-COMP:11605"/>
        <dbReference type="ChEBI" id="CHEBI:15378"/>
        <dbReference type="ChEBI" id="CHEBI:30013"/>
        <dbReference type="ChEBI" id="CHEBI:30616"/>
        <dbReference type="ChEBI" id="CHEBI:61977"/>
        <dbReference type="ChEBI" id="CHEBI:456216"/>
        <dbReference type="EC" id="2.7.11.1"/>
    </reaction>
</comment>
<evidence type="ECO:0000256" key="11">
    <source>
        <dbReference type="SAM" id="Phobius"/>
    </source>
</evidence>
<dbReference type="EC" id="2.7.11.1" evidence="2"/>
<dbReference type="PANTHER" id="PTHR24349">
    <property type="entry name" value="SERINE/THREONINE-PROTEIN KINASE"/>
    <property type="match status" value="1"/>
</dbReference>
<keyword evidence="5" id="KW-0808">Transferase</keyword>
<keyword evidence="6" id="KW-0547">Nucleotide-binding</keyword>
<keyword evidence="7" id="KW-0418">Kinase</keyword>